<feature type="domain" description="N-acetyltransferase" evidence="3">
    <location>
        <begin position="4"/>
        <end position="165"/>
    </location>
</feature>
<gene>
    <name evidence="4" type="ORF">N802_09080</name>
</gene>
<dbReference type="RefSeq" id="WP_035913735.1">
    <property type="nucleotide sequence ID" value="NZ_AVPJ01000003.1"/>
</dbReference>
<dbReference type="PROSITE" id="PS51186">
    <property type="entry name" value="GNAT"/>
    <property type="match status" value="1"/>
</dbReference>
<keyword evidence="2" id="KW-0012">Acyltransferase</keyword>
<dbReference type="EMBL" id="AVPJ01000003">
    <property type="protein sequence ID" value="KGN33925.1"/>
    <property type="molecule type" value="Genomic_DNA"/>
</dbReference>
<comment type="caution">
    <text evidence="4">The sequence shown here is derived from an EMBL/GenBank/DDBJ whole genome shotgun (WGS) entry which is preliminary data.</text>
</comment>
<dbReference type="PANTHER" id="PTHR43877">
    <property type="entry name" value="AMINOALKYLPHOSPHONATE N-ACETYLTRANSFERASE-RELATED-RELATED"/>
    <property type="match status" value="1"/>
</dbReference>
<dbReference type="SUPFAM" id="SSF55729">
    <property type="entry name" value="Acyl-CoA N-acyltransferases (Nat)"/>
    <property type="match status" value="1"/>
</dbReference>
<evidence type="ECO:0000313" key="4">
    <source>
        <dbReference type="EMBL" id="KGN33925.1"/>
    </source>
</evidence>
<dbReference type="eggNOG" id="COG0456">
    <property type="taxonomic scope" value="Bacteria"/>
</dbReference>
<keyword evidence="1 4" id="KW-0808">Transferase</keyword>
<dbReference type="GO" id="GO:0016747">
    <property type="term" value="F:acyltransferase activity, transferring groups other than amino-acyl groups"/>
    <property type="evidence" value="ECO:0007669"/>
    <property type="project" value="InterPro"/>
</dbReference>
<dbReference type="InterPro" id="IPR000182">
    <property type="entry name" value="GNAT_dom"/>
</dbReference>
<sequence>MSEISVRPLGEEDWQQYRDTRLTALRESPEAFVATVEEEEAYDEAFWRTRMSRSARLIAERDGSPLGIVSVGRSSAHNPKTSELFGLWVTPEARGSGVATELVRAGATLARDQGQTQLAYWVGSDNGRAVAFASGFGFRPTGKRRPMRVQNGDDEDEVAMVLALGGDRGSVPTDF</sequence>
<dbReference type="Gene3D" id="3.40.630.30">
    <property type="match status" value="1"/>
</dbReference>
<organism evidence="4 5">
    <name type="scientific">Knoellia sinensis KCTC 19936</name>
    <dbReference type="NCBI Taxonomy" id="1385520"/>
    <lineage>
        <taxon>Bacteria</taxon>
        <taxon>Bacillati</taxon>
        <taxon>Actinomycetota</taxon>
        <taxon>Actinomycetes</taxon>
        <taxon>Micrococcales</taxon>
        <taxon>Intrasporangiaceae</taxon>
        <taxon>Knoellia</taxon>
    </lineage>
</organism>
<evidence type="ECO:0000313" key="5">
    <source>
        <dbReference type="Proteomes" id="UP000030002"/>
    </source>
</evidence>
<keyword evidence="5" id="KW-1185">Reference proteome</keyword>
<dbReference type="Pfam" id="PF00583">
    <property type="entry name" value="Acetyltransf_1"/>
    <property type="match status" value="1"/>
</dbReference>
<dbReference type="InterPro" id="IPR016181">
    <property type="entry name" value="Acyl_CoA_acyltransferase"/>
</dbReference>
<reference evidence="4 5" key="1">
    <citation type="submission" date="2013-08" db="EMBL/GenBank/DDBJ databases">
        <title>The genome sequence of Knoellia sinensis.</title>
        <authorList>
            <person name="Zhu W."/>
            <person name="Wang G."/>
        </authorList>
    </citation>
    <scope>NUCLEOTIDE SEQUENCE [LARGE SCALE GENOMIC DNA]</scope>
    <source>
        <strain evidence="4 5">KCTC 19936</strain>
    </source>
</reference>
<dbReference type="Proteomes" id="UP000030002">
    <property type="component" value="Unassembled WGS sequence"/>
</dbReference>
<evidence type="ECO:0000256" key="1">
    <source>
        <dbReference type="ARBA" id="ARBA00022679"/>
    </source>
</evidence>
<dbReference type="CDD" id="cd04301">
    <property type="entry name" value="NAT_SF"/>
    <property type="match status" value="1"/>
</dbReference>
<dbReference type="OrthoDB" id="9799092at2"/>
<dbReference type="AlphaFoldDB" id="A0A0A0J918"/>
<name>A0A0A0J918_9MICO</name>
<protein>
    <submittedName>
        <fullName evidence="4">N-acetyltransferase GCN5</fullName>
    </submittedName>
</protein>
<proteinExistence type="predicted"/>
<dbReference type="STRING" id="1385520.N802_09080"/>
<accession>A0A0A0J918</accession>
<evidence type="ECO:0000256" key="2">
    <source>
        <dbReference type="ARBA" id="ARBA00023315"/>
    </source>
</evidence>
<evidence type="ECO:0000259" key="3">
    <source>
        <dbReference type="PROSITE" id="PS51186"/>
    </source>
</evidence>
<dbReference type="InterPro" id="IPR050832">
    <property type="entry name" value="Bact_Acetyltransf"/>
</dbReference>